<organism evidence="4 5">
    <name type="scientific">Glutamicibacter uratoxydans</name>
    <name type="common">Arthrobacter uratoxydans</name>
    <dbReference type="NCBI Taxonomy" id="43667"/>
    <lineage>
        <taxon>Bacteria</taxon>
        <taxon>Bacillati</taxon>
        <taxon>Actinomycetota</taxon>
        <taxon>Actinomycetes</taxon>
        <taxon>Micrococcales</taxon>
        <taxon>Micrococcaceae</taxon>
        <taxon>Glutamicibacter</taxon>
    </lineage>
</organism>
<proteinExistence type="predicted"/>
<dbReference type="GO" id="GO:0000976">
    <property type="term" value="F:transcription cis-regulatory region binding"/>
    <property type="evidence" value="ECO:0007669"/>
    <property type="project" value="TreeGrafter"/>
</dbReference>
<dbReference type="EMBL" id="BJNY01000001">
    <property type="protein sequence ID" value="GED04771.1"/>
    <property type="molecule type" value="Genomic_DNA"/>
</dbReference>
<dbReference type="Pfam" id="PF19344">
    <property type="entry name" value="TetR_C_32"/>
    <property type="match status" value="1"/>
</dbReference>
<feature type="domain" description="HTH tetR-type" evidence="3">
    <location>
        <begin position="27"/>
        <end position="86"/>
    </location>
</feature>
<dbReference type="SUPFAM" id="SSF46689">
    <property type="entry name" value="Homeodomain-like"/>
    <property type="match status" value="1"/>
</dbReference>
<dbReference type="PROSITE" id="PS50977">
    <property type="entry name" value="HTH_TETR_2"/>
    <property type="match status" value="1"/>
</dbReference>
<dbReference type="InterPro" id="IPR050109">
    <property type="entry name" value="HTH-type_TetR-like_transc_reg"/>
</dbReference>
<protein>
    <submittedName>
        <fullName evidence="4">TetR family transcriptional regulator</fullName>
    </submittedName>
</protein>
<evidence type="ECO:0000259" key="3">
    <source>
        <dbReference type="PROSITE" id="PS50977"/>
    </source>
</evidence>
<dbReference type="Pfam" id="PF00440">
    <property type="entry name" value="TetR_N"/>
    <property type="match status" value="1"/>
</dbReference>
<reference evidence="4 5" key="1">
    <citation type="submission" date="2019-06" db="EMBL/GenBank/DDBJ databases">
        <title>Whole genome shotgun sequence of Glutamicibacter uratoxydans NBRC 15515.</title>
        <authorList>
            <person name="Hosoyama A."/>
            <person name="Uohara A."/>
            <person name="Ohji S."/>
            <person name="Ichikawa N."/>
        </authorList>
    </citation>
    <scope>NUCLEOTIDE SEQUENCE [LARGE SCALE GENOMIC DNA]</scope>
    <source>
        <strain evidence="4 5">NBRC 15515</strain>
    </source>
</reference>
<dbReference type="InterPro" id="IPR001647">
    <property type="entry name" value="HTH_TetR"/>
</dbReference>
<dbReference type="Proteomes" id="UP000316612">
    <property type="component" value="Unassembled WGS sequence"/>
</dbReference>
<dbReference type="PANTHER" id="PTHR30055:SF226">
    <property type="entry name" value="HTH-TYPE TRANSCRIPTIONAL REGULATOR PKSA"/>
    <property type="match status" value="1"/>
</dbReference>
<sequence length="230" mass="25095">MSNVNKLTEDFDTATDGRAARWEAHRTARNQELLKLARKAVHKLGPQVSMEEIANHAKTSKPVYYRYFGDKEGLRQALGAMVINDFRRRVIAAGLAKDDEASALHAMVTAYLELAANSPNLYFFVTAVRPEAAFGAAAGAKAIQDESVGALNDFFEEVTGLISERITRLYAANASSAAINLWPRAALGMVRAAGEQWLRQPDTEAKPSLEQLANELTSWLAYGIAATPKA</sequence>
<keyword evidence="5" id="KW-1185">Reference proteome</keyword>
<comment type="caution">
    <text evidence="4">The sequence shown here is derived from an EMBL/GenBank/DDBJ whole genome shotgun (WGS) entry which is preliminary data.</text>
</comment>
<evidence type="ECO:0000256" key="2">
    <source>
        <dbReference type="PROSITE-ProRule" id="PRU00335"/>
    </source>
</evidence>
<dbReference type="SUPFAM" id="SSF48498">
    <property type="entry name" value="Tetracyclin repressor-like, C-terminal domain"/>
    <property type="match status" value="1"/>
</dbReference>
<gene>
    <name evidence="4" type="ORF">AUR04nite_03030</name>
</gene>
<name>A0A4Y4DQD8_GLUUR</name>
<dbReference type="PANTHER" id="PTHR30055">
    <property type="entry name" value="HTH-TYPE TRANSCRIPTIONAL REGULATOR RUTR"/>
    <property type="match status" value="1"/>
</dbReference>
<dbReference type="InterPro" id="IPR009057">
    <property type="entry name" value="Homeodomain-like_sf"/>
</dbReference>
<feature type="DNA-binding region" description="H-T-H motif" evidence="2">
    <location>
        <begin position="49"/>
        <end position="68"/>
    </location>
</feature>
<keyword evidence="1 2" id="KW-0238">DNA-binding</keyword>
<dbReference type="InterPro" id="IPR036271">
    <property type="entry name" value="Tet_transcr_reg_TetR-rel_C_sf"/>
</dbReference>
<evidence type="ECO:0000313" key="5">
    <source>
        <dbReference type="Proteomes" id="UP000316612"/>
    </source>
</evidence>
<dbReference type="GO" id="GO:0003700">
    <property type="term" value="F:DNA-binding transcription factor activity"/>
    <property type="evidence" value="ECO:0007669"/>
    <property type="project" value="TreeGrafter"/>
</dbReference>
<accession>A0A4Y4DQD8</accession>
<evidence type="ECO:0000256" key="1">
    <source>
        <dbReference type="ARBA" id="ARBA00023125"/>
    </source>
</evidence>
<dbReference type="AlphaFoldDB" id="A0A4Y4DQD8"/>
<dbReference type="Gene3D" id="1.10.357.10">
    <property type="entry name" value="Tetracycline Repressor, domain 2"/>
    <property type="match status" value="1"/>
</dbReference>
<dbReference type="InterPro" id="IPR045823">
    <property type="entry name" value="TetR_C_32"/>
</dbReference>
<evidence type="ECO:0000313" key="4">
    <source>
        <dbReference type="EMBL" id="GED04771.1"/>
    </source>
</evidence>